<dbReference type="EMBL" id="OX465083">
    <property type="protein sequence ID" value="CAI9294801.1"/>
    <property type="molecule type" value="Genomic_DNA"/>
</dbReference>
<proteinExistence type="predicted"/>
<reference evidence="1" key="1">
    <citation type="submission" date="2023-04" db="EMBL/GenBank/DDBJ databases">
        <authorList>
            <person name="Vijverberg K."/>
            <person name="Xiong W."/>
            <person name="Schranz E."/>
        </authorList>
    </citation>
    <scope>NUCLEOTIDE SEQUENCE</scope>
</reference>
<dbReference type="AlphaFoldDB" id="A0AA35ZLR3"/>
<name>A0AA35ZLR3_LACSI</name>
<evidence type="ECO:0000313" key="2">
    <source>
        <dbReference type="Proteomes" id="UP001177003"/>
    </source>
</evidence>
<organism evidence="1 2">
    <name type="scientific">Lactuca saligna</name>
    <name type="common">Willowleaf lettuce</name>
    <dbReference type="NCBI Taxonomy" id="75948"/>
    <lineage>
        <taxon>Eukaryota</taxon>
        <taxon>Viridiplantae</taxon>
        <taxon>Streptophyta</taxon>
        <taxon>Embryophyta</taxon>
        <taxon>Tracheophyta</taxon>
        <taxon>Spermatophyta</taxon>
        <taxon>Magnoliopsida</taxon>
        <taxon>eudicotyledons</taxon>
        <taxon>Gunneridae</taxon>
        <taxon>Pentapetalae</taxon>
        <taxon>asterids</taxon>
        <taxon>campanulids</taxon>
        <taxon>Asterales</taxon>
        <taxon>Asteraceae</taxon>
        <taxon>Cichorioideae</taxon>
        <taxon>Cichorieae</taxon>
        <taxon>Lactucinae</taxon>
        <taxon>Lactuca</taxon>
    </lineage>
</organism>
<evidence type="ECO:0000313" key="1">
    <source>
        <dbReference type="EMBL" id="CAI9294801.1"/>
    </source>
</evidence>
<protein>
    <submittedName>
        <fullName evidence="1">Uncharacterized protein</fullName>
    </submittedName>
</protein>
<gene>
    <name evidence="1" type="ORF">LSALG_LOCUS33765</name>
</gene>
<keyword evidence="2" id="KW-1185">Reference proteome</keyword>
<accession>A0AA35ZLR3</accession>
<sequence length="149" mass="16275">MISSVESGFKTELALILDLALHLPTKFSTSYTHLTWGRKEVGGCSIRTTKDKGVVVGSVMSNQIPTSIPMKPIVSIATTNTTTSNALQFIVDLSMLQKKGTIIGEGGLSKDVTKLETTFASKDKVKSISVELSKEEKKKLQEIEMEKLR</sequence>
<dbReference type="Proteomes" id="UP001177003">
    <property type="component" value="Chromosome 7"/>
</dbReference>